<protein>
    <submittedName>
        <fullName evidence="1">Uncharacterized protein</fullName>
    </submittedName>
</protein>
<dbReference type="RefSeq" id="WP_136578456.1">
    <property type="nucleotide sequence ID" value="NZ_STFF01000004.1"/>
</dbReference>
<reference evidence="1 2" key="1">
    <citation type="submission" date="2019-04" db="EMBL/GenBank/DDBJ databases">
        <title>Niastella caeni sp. nov., isolated from activated sludge.</title>
        <authorList>
            <person name="Sheng M."/>
        </authorList>
    </citation>
    <scope>NUCLEOTIDE SEQUENCE [LARGE SCALE GENOMIC DNA]</scope>
    <source>
        <strain evidence="1 2">HX-2-15</strain>
    </source>
</reference>
<gene>
    <name evidence="1" type="ORF">FAM09_17725</name>
</gene>
<evidence type="ECO:0000313" key="2">
    <source>
        <dbReference type="Proteomes" id="UP000306918"/>
    </source>
</evidence>
<dbReference type="OrthoDB" id="668426at2"/>
<proteinExistence type="predicted"/>
<accession>A0A4S8HZ15</accession>
<sequence length="259" mass="28742">MAQLFGELLFTGSLQNLSAYKMRGSDKIILRKKGGPTKKQIKHSPRFDLTRRNNNEFGGRAKAAAQIKRILHPLMFLADYNITGPLNALLKPIQKMDTQNEPGKRNILLSQHSRLLEGFTLNRRYLFESIVRTPVSCTIQKEKVIVDLPALLPGLNFMVPGNYSWFQFIAVAGLVSDLYSAHGYKPKGEREYISEYAESEWLPVNTPTAAGKLIVKGLPAQKPATCSIMVAIGIAFGTLRGDHIEPVKYVGGAKVVAME</sequence>
<name>A0A4S8HZ15_9BACT</name>
<evidence type="ECO:0000313" key="1">
    <source>
        <dbReference type="EMBL" id="THU38502.1"/>
    </source>
</evidence>
<keyword evidence="2" id="KW-1185">Reference proteome</keyword>
<dbReference type="EMBL" id="STFF01000004">
    <property type="protein sequence ID" value="THU38502.1"/>
    <property type="molecule type" value="Genomic_DNA"/>
</dbReference>
<dbReference type="AlphaFoldDB" id="A0A4S8HZ15"/>
<dbReference type="Proteomes" id="UP000306918">
    <property type="component" value="Unassembled WGS sequence"/>
</dbReference>
<comment type="caution">
    <text evidence="1">The sequence shown here is derived from an EMBL/GenBank/DDBJ whole genome shotgun (WGS) entry which is preliminary data.</text>
</comment>
<organism evidence="1 2">
    <name type="scientific">Niastella caeni</name>
    <dbReference type="NCBI Taxonomy" id="2569763"/>
    <lineage>
        <taxon>Bacteria</taxon>
        <taxon>Pseudomonadati</taxon>
        <taxon>Bacteroidota</taxon>
        <taxon>Chitinophagia</taxon>
        <taxon>Chitinophagales</taxon>
        <taxon>Chitinophagaceae</taxon>
        <taxon>Niastella</taxon>
    </lineage>
</organism>